<gene>
    <name evidence="1" type="ORF">GCM10010082_05800</name>
</gene>
<reference evidence="2" key="1">
    <citation type="journal article" date="2019" name="Int. J. Syst. Evol. Microbiol.">
        <title>The Global Catalogue of Microorganisms (GCM) 10K type strain sequencing project: providing services to taxonomists for standard genome sequencing and annotation.</title>
        <authorList>
            <consortium name="The Broad Institute Genomics Platform"/>
            <consortium name="The Broad Institute Genome Sequencing Center for Infectious Disease"/>
            <person name="Wu L."/>
            <person name="Ma J."/>
        </authorList>
    </citation>
    <scope>NUCLEOTIDE SEQUENCE [LARGE SCALE GENOMIC DNA]</scope>
    <source>
        <strain evidence="2">KCTC 42082</strain>
    </source>
</reference>
<proteinExistence type="predicted"/>
<evidence type="ECO:0000313" key="1">
    <source>
        <dbReference type="EMBL" id="GHC17458.1"/>
    </source>
</evidence>
<organism evidence="1 2">
    <name type="scientific">Kushneria pakistanensis</name>
    <dbReference type="NCBI Taxonomy" id="1508770"/>
    <lineage>
        <taxon>Bacteria</taxon>
        <taxon>Pseudomonadati</taxon>
        <taxon>Pseudomonadota</taxon>
        <taxon>Gammaproteobacteria</taxon>
        <taxon>Oceanospirillales</taxon>
        <taxon>Halomonadaceae</taxon>
        <taxon>Kushneria</taxon>
    </lineage>
</organism>
<comment type="caution">
    <text evidence="1">The sequence shown here is derived from an EMBL/GenBank/DDBJ whole genome shotgun (WGS) entry which is preliminary data.</text>
</comment>
<dbReference type="Proteomes" id="UP000604243">
    <property type="component" value="Unassembled WGS sequence"/>
</dbReference>
<accession>A0ABQ3FBX3</accession>
<sequence length="60" mass="6590">MSEKRTTDPRHSPDAAAHEIVLELCKAGVFGVVHTDRGDELGKAVVLAHEQITAYYKSLK</sequence>
<keyword evidence="2" id="KW-1185">Reference proteome</keyword>
<evidence type="ECO:0000313" key="2">
    <source>
        <dbReference type="Proteomes" id="UP000604243"/>
    </source>
</evidence>
<dbReference type="EMBL" id="BMZM01000001">
    <property type="protein sequence ID" value="GHC17458.1"/>
    <property type="molecule type" value="Genomic_DNA"/>
</dbReference>
<protein>
    <submittedName>
        <fullName evidence="1">Uncharacterized protein</fullName>
    </submittedName>
</protein>
<name>A0ABQ3FBX3_9GAMM</name>